<dbReference type="SUPFAM" id="SSF53098">
    <property type="entry name" value="Ribonuclease H-like"/>
    <property type="match status" value="1"/>
</dbReference>
<keyword evidence="1" id="KW-0808">Transferase</keyword>
<reference evidence="1 2" key="1">
    <citation type="journal article" date="2019" name="Sci. Rep.">
        <title>Comparative genomics of chytrid fungi reveal insights into the obligate biotrophic and pathogenic lifestyle of Synchytrium endobioticum.</title>
        <authorList>
            <person name="van de Vossenberg B.T.L.H."/>
            <person name="Warris S."/>
            <person name="Nguyen H.D.T."/>
            <person name="van Gent-Pelzer M.P.E."/>
            <person name="Joly D.L."/>
            <person name="van de Geest H.C."/>
            <person name="Bonants P.J.M."/>
            <person name="Smith D.S."/>
            <person name="Levesque C.A."/>
            <person name="van der Lee T.A.J."/>
        </authorList>
    </citation>
    <scope>NUCLEOTIDE SEQUENCE [LARGE SCALE GENOMIC DNA]</scope>
    <source>
        <strain evidence="1 2">LEV6574</strain>
    </source>
</reference>
<keyword evidence="1" id="KW-0239">DNA-directed DNA polymerase</keyword>
<organism evidence="1 2">
    <name type="scientific">Synchytrium endobioticum</name>
    <dbReference type="NCBI Taxonomy" id="286115"/>
    <lineage>
        <taxon>Eukaryota</taxon>
        <taxon>Fungi</taxon>
        <taxon>Fungi incertae sedis</taxon>
        <taxon>Chytridiomycota</taxon>
        <taxon>Chytridiomycota incertae sedis</taxon>
        <taxon>Chytridiomycetes</taxon>
        <taxon>Synchytriales</taxon>
        <taxon>Synchytriaceae</taxon>
        <taxon>Synchytrium</taxon>
    </lineage>
</organism>
<dbReference type="GO" id="GO:0003887">
    <property type="term" value="F:DNA-directed DNA polymerase activity"/>
    <property type="evidence" value="ECO:0007669"/>
    <property type="project" value="UniProtKB-KW"/>
</dbReference>
<evidence type="ECO:0000313" key="1">
    <source>
        <dbReference type="EMBL" id="TPX50148.1"/>
    </source>
</evidence>
<dbReference type="InterPro" id="IPR012337">
    <property type="entry name" value="RNaseH-like_sf"/>
</dbReference>
<name>A0A507DGX9_9FUNG</name>
<dbReference type="VEuPathDB" id="FungiDB:SeMB42_g02249"/>
<keyword evidence="1" id="KW-0548">Nucleotidyltransferase</keyword>
<gene>
    <name evidence="1" type="ORF">SeLEV6574_g01064</name>
</gene>
<accession>A0A507DGX9</accession>
<dbReference type="AlphaFoldDB" id="A0A507DGX9"/>
<dbReference type="EMBL" id="QEAM01000022">
    <property type="protein sequence ID" value="TPX50148.1"/>
    <property type="molecule type" value="Genomic_DNA"/>
</dbReference>
<proteinExistence type="predicted"/>
<evidence type="ECO:0000313" key="2">
    <source>
        <dbReference type="Proteomes" id="UP000320475"/>
    </source>
</evidence>
<dbReference type="InterPro" id="IPR036397">
    <property type="entry name" value="RNaseH_sf"/>
</dbReference>
<dbReference type="Proteomes" id="UP000320475">
    <property type="component" value="Unassembled WGS sequence"/>
</dbReference>
<dbReference type="GO" id="GO:0003676">
    <property type="term" value="F:nucleic acid binding"/>
    <property type="evidence" value="ECO:0007669"/>
    <property type="project" value="InterPro"/>
</dbReference>
<comment type="caution">
    <text evidence="1">The sequence shown here is derived from an EMBL/GenBank/DDBJ whole genome shotgun (WGS) entry which is preliminary data.</text>
</comment>
<dbReference type="Gene3D" id="3.30.420.10">
    <property type="entry name" value="Ribonuclease H-like superfamily/Ribonuclease H"/>
    <property type="match status" value="1"/>
</dbReference>
<protein>
    <submittedName>
        <fullName evidence="1">DNA-directed DNA polymerase</fullName>
    </submittedName>
</protein>
<sequence>MSRSQLGIEQSAATVSVNECDSEIASLWHQRLGHPSTMRFKSTMPNIDYQLLKDIVFVLDVGSHYGWVVPLRNRDAAKPLMDLIRLLQNQHGAVINYVQLDNAPEFTSHRMREFLLERGIIRRKTMVYVRCFSALM</sequence>